<dbReference type="OrthoDB" id="3044497at2759"/>
<sequence length="187" mass="21001">MILAVDLLREEGGKGTLALGVDDQAAIKTMGAFNPKAGHYLMDILHGDMRRLIPTHYQPKLIVRWSPGLQAIPGNEAAGLPRRHSPLLFQLRTGHAPLNKHLYRITKVPSPTCQHCNLREETVHHFLIACPSYARQRHKLQEEIGPRTNQLKKPPERPKVHQTTIPLHSKHPQTEPGFTLPSDDDDG</sequence>
<dbReference type="AlphaFoldDB" id="A0A1J8QQX1"/>
<protein>
    <recommendedName>
        <fullName evidence="4">Reverse transcriptase zinc-binding domain-containing protein</fullName>
    </recommendedName>
</protein>
<evidence type="ECO:0000313" key="2">
    <source>
        <dbReference type="EMBL" id="OJA15865.1"/>
    </source>
</evidence>
<comment type="caution">
    <text evidence="2">The sequence shown here is derived from an EMBL/GenBank/DDBJ whole genome shotgun (WGS) entry which is preliminary data.</text>
</comment>
<dbReference type="EMBL" id="LVVM01002824">
    <property type="protein sequence ID" value="OJA15865.1"/>
    <property type="molecule type" value="Genomic_DNA"/>
</dbReference>
<feature type="region of interest" description="Disordered" evidence="1">
    <location>
        <begin position="143"/>
        <end position="187"/>
    </location>
</feature>
<keyword evidence="3" id="KW-1185">Reference proteome</keyword>
<evidence type="ECO:0000313" key="3">
    <source>
        <dbReference type="Proteomes" id="UP000183567"/>
    </source>
</evidence>
<proteinExistence type="predicted"/>
<gene>
    <name evidence="2" type="ORF">AZE42_09984</name>
</gene>
<reference evidence="2 3" key="1">
    <citation type="submission" date="2016-03" db="EMBL/GenBank/DDBJ databases">
        <title>Comparative genomics of the ectomycorrhizal sister species Rhizopogon vinicolor and Rhizopogon vesiculosus (Basidiomycota: Boletales) reveals a divergence of the mating type B locus.</title>
        <authorList>
            <person name="Mujic A.B."/>
            <person name="Kuo A."/>
            <person name="Tritt A."/>
            <person name="Lipzen A."/>
            <person name="Chen C."/>
            <person name="Johnson J."/>
            <person name="Sharma A."/>
            <person name="Barry K."/>
            <person name="Grigoriev I.V."/>
            <person name="Spatafora J.W."/>
        </authorList>
    </citation>
    <scope>NUCLEOTIDE SEQUENCE [LARGE SCALE GENOMIC DNA]</scope>
    <source>
        <strain evidence="2 3">AM-OR11-056</strain>
    </source>
</reference>
<dbReference type="Proteomes" id="UP000183567">
    <property type="component" value="Unassembled WGS sequence"/>
</dbReference>
<dbReference type="STRING" id="180088.A0A1J8QQX1"/>
<evidence type="ECO:0008006" key="4">
    <source>
        <dbReference type="Google" id="ProtNLM"/>
    </source>
</evidence>
<evidence type="ECO:0000256" key="1">
    <source>
        <dbReference type="SAM" id="MobiDB-lite"/>
    </source>
</evidence>
<organism evidence="2 3">
    <name type="scientific">Rhizopogon vesiculosus</name>
    <dbReference type="NCBI Taxonomy" id="180088"/>
    <lineage>
        <taxon>Eukaryota</taxon>
        <taxon>Fungi</taxon>
        <taxon>Dikarya</taxon>
        <taxon>Basidiomycota</taxon>
        <taxon>Agaricomycotina</taxon>
        <taxon>Agaricomycetes</taxon>
        <taxon>Agaricomycetidae</taxon>
        <taxon>Boletales</taxon>
        <taxon>Suillineae</taxon>
        <taxon>Rhizopogonaceae</taxon>
        <taxon>Rhizopogon</taxon>
    </lineage>
</organism>
<accession>A0A1J8QQX1</accession>
<name>A0A1J8QQX1_9AGAM</name>